<accession>A0A3M6HKW3</accession>
<feature type="non-terminal residue" evidence="2">
    <location>
        <position position="46"/>
    </location>
</feature>
<proteinExistence type="predicted"/>
<protein>
    <submittedName>
        <fullName evidence="2">DNA polymerase III subunits gamma and tau</fullName>
    </submittedName>
</protein>
<evidence type="ECO:0000256" key="1">
    <source>
        <dbReference type="SAM" id="MobiDB-lite"/>
    </source>
</evidence>
<comment type="caution">
    <text evidence="2">The sequence shown here is derived from an EMBL/GenBank/DDBJ whole genome shotgun (WGS) entry which is preliminary data.</text>
</comment>
<sequence length="46" mass="4728">SPVPDAPEAEPAQPVAEQQVTPAMLEAIPDSAYLSMNPDSMSSNSG</sequence>
<reference evidence="2 3" key="1">
    <citation type="submission" date="2018-08" db="EMBL/GenBank/DDBJ databases">
        <title>Recombination of ecologically and evolutionarily significant loci maintains genetic cohesion in the Pseudomonas syringae species complex.</title>
        <authorList>
            <person name="Dillon M."/>
            <person name="Thakur S."/>
            <person name="Almeida R.N.D."/>
            <person name="Weir B.S."/>
            <person name="Guttman D.S."/>
        </authorList>
    </citation>
    <scope>NUCLEOTIDE SEQUENCE [LARGE SCALE GENOMIC DNA]</scope>
    <source>
        <strain evidence="2 3">ICMP 4525</strain>
    </source>
</reference>
<organism evidence="2 3">
    <name type="scientific">Pseudomonas amygdali pv. tabaci</name>
    <name type="common">Pseudomonas syringae pv. tabaci</name>
    <dbReference type="NCBI Taxonomy" id="322"/>
    <lineage>
        <taxon>Bacteria</taxon>
        <taxon>Pseudomonadati</taxon>
        <taxon>Pseudomonadota</taxon>
        <taxon>Gammaproteobacteria</taxon>
        <taxon>Pseudomonadales</taxon>
        <taxon>Pseudomonadaceae</taxon>
        <taxon>Pseudomonas</taxon>
        <taxon>Pseudomonas amygdali</taxon>
    </lineage>
</organism>
<dbReference type="Proteomes" id="UP000271531">
    <property type="component" value="Unassembled WGS sequence"/>
</dbReference>
<evidence type="ECO:0000313" key="3">
    <source>
        <dbReference type="Proteomes" id="UP000271531"/>
    </source>
</evidence>
<dbReference type="EMBL" id="RBVA01000312">
    <property type="protein sequence ID" value="RMW05496.1"/>
    <property type="molecule type" value="Genomic_DNA"/>
</dbReference>
<feature type="non-terminal residue" evidence="2">
    <location>
        <position position="1"/>
    </location>
</feature>
<gene>
    <name evidence="2" type="ORF">ALP03_05449</name>
</gene>
<evidence type="ECO:0000313" key="2">
    <source>
        <dbReference type="EMBL" id="RMW05496.1"/>
    </source>
</evidence>
<feature type="compositionally biased region" description="Low complexity" evidence="1">
    <location>
        <begin position="9"/>
        <end position="20"/>
    </location>
</feature>
<dbReference type="AlphaFoldDB" id="A0A3M6HKW3"/>
<name>A0A3M6HKW3_PSEAJ</name>
<feature type="region of interest" description="Disordered" evidence="1">
    <location>
        <begin position="1"/>
        <end position="20"/>
    </location>
</feature>